<gene>
    <name evidence="6" type="primary">cooF_2</name>
    <name evidence="6" type="ORF">NNJEOMEG_02539</name>
</gene>
<evidence type="ECO:0000256" key="4">
    <source>
        <dbReference type="ARBA" id="ARBA00023014"/>
    </source>
</evidence>
<dbReference type="InterPro" id="IPR017896">
    <property type="entry name" value="4Fe4S_Fe-S-bd"/>
</dbReference>
<evidence type="ECO:0000259" key="5">
    <source>
        <dbReference type="PROSITE" id="PS51379"/>
    </source>
</evidence>
<dbReference type="PROSITE" id="PS00198">
    <property type="entry name" value="4FE4S_FER_1"/>
    <property type="match status" value="1"/>
</dbReference>
<keyword evidence="1" id="KW-0004">4Fe-4S</keyword>
<dbReference type="SUPFAM" id="SSF54862">
    <property type="entry name" value="4Fe-4S ferredoxins"/>
    <property type="match status" value="1"/>
</dbReference>
<evidence type="ECO:0000256" key="2">
    <source>
        <dbReference type="ARBA" id="ARBA00022723"/>
    </source>
</evidence>
<dbReference type="Gene3D" id="3.30.70.20">
    <property type="match status" value="2"/>
</dbReference>
<proteinExistence type="predicted"/>
<dbReference type="GO" id="GO:0051539">
    <property type="term" value="F:4 iron, 4 sulfur cluster binding"/>
    <property type="evidence" value="ECO:0007669"/>
    <property type="project" value="UniProtKB-KW"/>
</dbReference>
<dbReference type="AlphaFoldDB" id="A0A6V8LQ81"/>
<keyword evidence="2" id="KW-0479">Metal-binding</keyword>
<dbReference type="PROSITE" id="PS51379">
    <property type="entry name" value="4FE4S_FER_2"/>
    <property type="match status" value="2"/>
</dbReference>
<dbReference type="GO" id="GO:0046872">
    <property type="term" value="F:metal ion binding"/>
    <property type="evidence" value="ECO:0007669"/>
    <property type="project" value="UniProtKB-KW"/>
</dbReference>
<dbReference type="PANTHER" id="PTHR43177">
    <property type="entry name" value="PROTEIN NRFC"/>
    <property type="match status" value="1"/>
</dbReference>
<organism evidence="6 7">
    <name type="scientific">Fundidesulfovibrio magnetotacticus</name>
    <dbReference type="NCBI Taxonomy" id="2730080"/>
    <lineage>
        <taxon>Bacteria</taxon>
        <taxon>Pseudomonadati</taxon>
        <taxon>Thermodesulfobacteriota</taxon>
        <taxon>Desulfovibrionia</taxon>
        <taxon>Desulfovibrionales</taxon>
        <taxon>Desulfovibrionaceae</taxon>
        <taxon>Fundidesulfovibrio</taxon>
    </lineage>
</organism>
<reference evidence="6 7" key="1">
    <citation type="submission" date="2020-04" db="EMBL/GenBank/DDBJ databases">
        <authorList>
            <consortium name="Desulfovibrio sp. FSS-1 genome sequencing consortium"/>
            <person name="Shimoshige H."/>
            <person name="Kobayashi H."/>
            <person name="Maekawa T."/>
        </authorList>
    </citation>
    <scope>NUCLEOTIDE SEQUENCE [LARGE SCALE GENOMIC DNA]</scope>
    <source>
        <strain evidence="6 7">SIID29052-01</strain>
    </source>
</reference>
<accession>A0A6V8LQ81</accession>
<keyword evidence="7" id="KW-1185">Reference proteome</keyword>
<dbReference type="InterPro" id="IPR050954">
    <property type="entry name" value="ET_IronSulfur_Cluster-Binding"/>
</dbReference>
<feature type="domain" description="4Fe-4S ferredoxin-type" evidence="5">
    <location>
        <begin position="86"/>
        <end position="115"/>
    </location>
</feature>
<dbReference type="Pfam" id="PF13247">
    <property type="entry name" value="Fer4_11"/>
    <property type="match status" value="1"/>
</dbReference>
<dbReference type="PANTHER" id="PTHR43177:SF3">
    <property type="entry name" value="PROTEIN NRFC HOMOLOG"/>
    <property type="match status" value="1"/>
</dbReference>
<evidence type="ECO:0000256" key="3">
    <source>
        <dbReference type="ARBA" id="ARBA00023004"/>
    </source>
</evidence>
<protein>
    <submittedName>
        <fullName evidence="6">Iron-sulfur protein</fullName>
    </submittedName>
</protein>
<evidence type="ECO:0000256" key="1">
    <source>
        <dbReference type="ARBA" id="ARBA00022485"/>
    </source>
</evidence>
<dbReference type="InterPro" id="IPR017900">
    <property type="entry name" value="4Fe4S_Fe_S_CS"/>
</dbReference>
<keyword evidence="3" id="KW-0408">Iron</keyword>
<evidence type="ECO:0000313" key="6">
    <source>
        <dbReference type="EMBL" id="GFK94692.1"/>
    </source>
</evidence>
<name>A0A6V8LQ81_9BACT</name>
<feature type="domain" description="4Fe-4S ferredoxin-type" evidence="5">
    <location>
        <begin position="8"/>
        <end position="37"/>
    </location>
</feature>
<comment type="caution">
    <text evidence="6">The sequence shown here is derived from an EMBL/GenBank/DDBJ whole genome shotgun (WGS) entry which is preliminary data.</text>
</comment>
<keyword evidence="4" id="KW-0411">Iron-sulfur</keyword>
<dbReference type="Proteomes" id="UP000494245">
    <property type="component" value="Unassembled WGS sequence"/>
</dbReference>
<evidence type="ECO:0000313" key="7">
    <source>
        <dbReference type="Proteomes" id="UP000494245"/>
    </source>
</evidence>
<sequence>MPMHYENPIVYATPDKCVGCKKCEAACVSAHINMPFREAKKRGLPVIPRIKVTKVDNLKFPIQCRHCEDAPCAHACPFGAIRQVDGIVHVKEQLCVGCKMCVMACPFGAIEVGVEGELEQTGRTKQGSAKKCDLCQAWRSSNGKEVCACVEACPKGALQFVDLRQYRQAQAQARVLELAKASALIQNVPSPPLTA</sequence>
<dbReference type="RefSeq" id="WP_173085001.1">
    <property type="nucleotide sequence ID" value="NZ_BLTE01000011.1"/>
</dbReference>
<reference evidence="6 7" key="2">
    <citation type="submission" date="2020-05" db="EMBL/GenBank/DDBJ databases">
        <title>Draft genome sequence of Desulfovibrio sp. strainFSS-1.</title>
        <authorList>
            <person name="Shimoshige H."/>
            <person name="Kobayashi H."/>
            <person name="Maekawa T."/>
        </authorList>
    </citation>
    <scope>NUCLEOTIDE SEQUENCE [LARGE SCALE GENOMIC DNA]</scope>
    <source>
        <strain evidence="6 7">SIID29052-01</strain>
    </source>
</reference>
<dbReference type="CDD" id="cd10554">
    <property type="entry name" value="HycB_like"/>
    <property type="match status" value="1"/>
</dbReference>
<dbReference type="EMBL" id="BLTE01000011">
    <property type="protein sequence ID" value="GFK94692.1"/>
    <property type="molecule type" value="Genomic_DNA"/>
</dbReference>